<dbReference type="Pfam" id="PF07690">
    <property type="entry name" value="MFS_1"/>
    <property type="match status" value="2"/>
</dbReference>
<dbReference type="CDD" id="cd17365">
    <property type="entry name" value="MFS_PcaK_like"/>
    <property type="match status" value="1"/>
</dbReference>
<evidence type="ECO:0000313" key="7">
    <source>
        <dbReference type="EMBL" id="ELT45265.1"/>
    </source>
</evidence>
<dbReference type="PATRIC" id="fig|683150.5.peg.1220"/>
<evidence type="ECO:0000256" key="2">
    <source>
        <dbReference type="ARBA" id="ARBA00022692"/>
    </source>
</evidence>
<evidence type="ECO:0000256" key="4">
    <source>
        <dbReference type="ARBA" id="ARBA00023136"/>
    </source>
</evidence>
<feature type="transmembrane region" description="Helical" evidence="5">
    <location>
        <begin position="192"/>
        <end position="213"/>
    </location>
</feature>
<dbReference type="InterPro" id="IPR020846">
    <property type="entry name" value="MFS_dom"/>
</dbReference>
<feature type="transmembrane region" description="Helical" evidence="5">
    <location>
        <begin position="61"/>
        <end position="80"/>
    </location>
</feature>
<dbReference type="InterPro" id="IPR011701">
    <property type="entry name" value="MFS"/>
</dbReference>
<dbReference type="PROSITE" id="PS00216">
    <property type="entry name" value="SUGAR_TRANSPORT_1"/>
    <property type="match status" value="1"/>
</dbReference>
<sequence length="385" mass="39545">MVLDGFDLVVLGTVIPTLIKTGELGFDAVGATFVATVSLVGVGAGALFIAPLSDRLGRRNLLMACVLWFSVFTLAVVWAPNVAVFGVFRLLAGAGLGACLPAALAYMNDYSPAGNAGKSTTRTMTGYHVGAVATAFLALLVIPEWRTMFVVGGVAGLLLLPFLWFKLPETLPPARAAGAESRTGFRDLVKKPYPVVAAAIAAASFMGLLLVYGLNTWLPQLMASAGYPVSAGLSLLLVLNLGAVAGLIVAGILADKHGTKPIVLLWFGLSALCLALLSIKVENAVLLNVLVFVTGVFVFSSQVLVYAWVSQLFPARLRATALGFAAGVGRVGAIMGPAVTGGLVAAGIAYPWGFYVFAAAGALALIALLAVPNAIAAERTGAAVS</sequence>
<feature type="transmembrane region" description="Helical" evidence="5">
    <location>
        <begin position="321"/>
        <end position="346"/>
    </location>
</feature>
<dbReference type="InterPro" id="IPR005829">
    <property type="entry name" value="Sugar_transporter_CS"/>
</dbReference>
<keyword evidence="8" id="KW-1185">Reference proteome</keyword>
<dbReference type="PROSITE" id="PS50850">
    <property type="entry name" value="MFS"/>
    <property type="match status" value="1"/>
</dbReference>
<gene>
    <name evidence="7" type="ORF">G205_06103</name>
</gene>
<dbReference type="SUPFAM" id="SSF103473">
    <property type="entry name" value="MFS general substrate transporter"/>
    <property type="match status" value="1"/>
</dbReference>
<dbReference type="AlphaFoldDB" id="L8TTY1"/>
<name>L8TTY1_9MICC</name>
<feature type="transmembrane region" description="Helical" evidence="5">
    <location>
        <begin position="352"/>
        <end position="371"/>
    </location>
</feature>
<accession>L8TTY1</accession>
<dbReference type="PANTHER" id="PTHR23508:SF10">
    <property type="entry name" value="CARBOXYLIC ACID TRANSPORTER PROTEIN HOMOLOG"/>
    <property type="match status" value="1"/>
</dbReference>
<organism evidence="7 8">
    <name type="scientific">Arthrobacter nitrophenolicus</name>
    <dbReference type="NCBI Taxonomy" id="683150"/>
    <lineage>
        <taxon>Bacteria</taxon>
        <taxon>Bacillati</taxon>
        <taxon>Actinomycetota</taxon>
        <taxon>Actinomycetes</taxon>
        <taxon>Micrococcales</taxon>
        <taxon>Micrococcaceae</taxon>
        <taxon>Arthrobacter</taxon>
    </lineage>
</organism>
<feature type="transmembrane region" description="Helical" evidence="5">
    <location>
        <begin position="28"/>
        <end position="49"/>
    </location>
</feature>
<protein>
    <submittedName>
        <fullName evidence="7">Arabinose efflux permease family protein</fullName>
    </submittedName>
</protein>
<reference evidence="8" key="1">
    <citation type="journal article" date="2013" name="Genome Announc.">
        <title>Draft Genome Sequence of the 2-Chloro-4-Nitrophenol-Degrading Bacterium Arthrobacter sp. Strain SJCon.</title>
        <authorList>
            <person name="Vikram S."/>
            <person name="Kumar S."/>
            <person name="Vaidya B."/>
            <person name="Pinnaka A.K."/>
            <person name="Raghava G.P."/>
        </authorList>
    </citation>
    <scope>NUCLEOTIDE SEQUENCE [LARGE SCALE GENOMIC DNA]</scope>
    <source>
        <strain evidence="8">SJCon</strain>
    </source>
</reference>
<feature type="domain" description="Major facilitator superfamily (MFS) profile" evidence="6">
    <location>
        <begin position="1"/>
        <end position="379"/>
    </location>
</feature>
<evidence type="ECO:0000256" key="3">
    <source>
        <dbReference type="ARBA" id="ARBA00022989"/>
    </source>
</evidence>
<feature type="transmembrane region" description="Helical" evidence="5">
    <location>
        <begin position="261"/>
        <end position="279"/>
    </location>
</feature>
<feature type="transmembrane region" description="Helical" evidence="5">
    <location>
        <begin position="126"/>
        <end position="142"/>
    </location>
</feature>
<proteinExistence type="predicted"/>
<comment type="subcellular location">
    <subcellularLocation>
        <location evidence="1">Cell membrane</location>
        <topology evidence="1">Multi-pass membrane protein</topology>
    </subcellularLocation>
</comment>
<keyword evidence="3 5" id="KW-1133">Transmembrane helix</keyword>
<dbReference type="GO" id="GO:0046943">
    <property type="term" value="F:carboxylic acid transmembrane transporter activity"/>
    <property type="evidence" value="ECO:0007669"/>
    <property type="project" value="TreeGrafter"/>
</dbReference>
<dbReference type="InterPro" id="IPR036259">
    <property type="entry name" value="MFS_trans_sf"/>
</dbReference>
<feature type="transmembrane region" description="Helical" evidence="5">
    <location>
        <begin position="285"/>
        <end position="309"/>
    </location>
</feature>
<dbReference type="PANTHER" id="PTHR23508">
    <property type="entry name" value="CARBOXYLIC ACID TRANSPORTER PROTEIN HOMOLOG"/>
    <property type="match status" value="1"/>
</dbReference>
<keyword evidence="4 5" id="KW-0472">Membrane</keyword>
<comment type="caution">
    <text evidence="7">The sequence shown here is derived from an EMBL/GenBank/DDBJ whole genome shotgun (WGS) entry which is preliminary data.</text>
</comment>
<feature type="transmembrane region" description="Helical" evidence="5">
    <location>
        <begin position="148"/>
        <end position="165"/>
    </location>
</feature>
<dbReference type="GO" id="GO:0005886">
    <property type="term" value="C:plasma membrane"/>
    <property type="evidence" value="ECO:0007669"/>
    <property type="project" value="UniProtKB-SubCell"/>
</dbReference>
<dbReference type="Proteomes" id="UP000011189">
    <property type="component" value="Unassembled WGS sequence"/>
</dbReference>
<dbReference type="Gene3D" id="1.20.1250.20">
    <property type="entry name" value="MFS general substrate transporter like domains"/>
    <property type="match status" value="2"/>
</dbReference>
<dbReference type="EMBL" id="AOFD01000010">
    <property type="protein sequence ID" value="ELT45265.1"/>
    <property type="molecule type" value="Genomic_DNA"/>
</dbReference>
<evidence type="ECO:0000256" key="5">
    <source>
        <dbReference type="SAM" id="Phobius"/>
    </source>
</evidence>
<evidence type="ECO:0000256" key="1">
    <source>
        <dbReference type="ARBA" id="ARBA00004651"/>
    </source>
</evidence>
<evidence type="ECO:0000313" key="8">
    <source>
        <dbReference type="Proteomes" id="UP000011189"/>
    </source>
</evidence>
<feature type="transmembrane region" description="Helical" evidence="5">
    <location>
        <begin position="233"/>
        <end position="254"/>
    </location>
</feature>
<keyword evidence="2 5" id="KW-0812">Transmembrane</keyword>
<evidence type="ECO:0000259" key="6">
    <source>
        <dbReference type="PROSITE" id="PS50850"/>
    </source>
</evidence>